<comment type="pathway">
    <text evidence="2">Lipid metabolism; fatty acid beta-oxidation.</text>
</comment>
<evidence type="ECO:0000256" key="1">
    <source>
        <dbReference type="ARBA" id="ARBA00004275"/>
    </source>
</evidence>
<comment type="similarity">
    <text evidence="3">In the N-terminal section; belongs to the enoyl-CoA hydratase/isomerase family.</text>
</comment>
<dbReference type="CDD" id="cd06558">
    <property type="entry name" value="crotonase-like"/>
    <property type="match status" value="1"/>
</dbReference>
<dbReference type="InterPro" id="IPR001753">
    <property type="entry name" value="Enoyl-CoA_hydra/iso"/>
</dbReference>
<keyword evidence="9" id="KW-0576">Peroxisome</keyword>
<evidence type="ECO:0000256" key="14">
    <source>
        <dbReference type="RuleBase" id="RU003707"/>
    </source>
</evidence>
<keyword evidence="6" id="KW-0560">Oxidoreductase</keyword>
<dbReference type="Pfam" id="PF02737">
    <property type="entry name" value="3HCDH_N"/>
    <property type="match status" value="1"/>
</dbReference>
<evidence type="ECO:0000259" key="15">
    <source>
        <dbReference type="Pfam" id="PF00725"/>
    </source>
</evidence>
<dbReference type="InterPro" id="IPR036291">
    <property type="entry name" value="NAD(P)-bd_dom_sf"/>
</dbReference>
<dbReference type="Pfam" id="PF00378">
    <property type="entry name" value="ECH_1"/>
    <property type="match status" value="1"/>
</dbReference>
<proteinExistence type="inferred from homology"/>
<gene>
    <name evidence="17" type="ORF">SAMN05192563_101591</name>
</gene>
<evidence type="ECO:0000256" key="7">
    <source>
        <dbReference type="ARBA" id="ARBA00023027"/>
    </source>
</evidence>
<dbReference type="SUPFAM" id="SSF52096">
    <property type="entry name" value="ClpP/crotonase"/>
    <property type="match status" value="1"/>
</dbReference>
<evidence type="ECO:0000256" key="8">
    <source>
        <dbReference type="ARBA" id="ARBA00023098"/>
    </source>
</evidence>
<dbReference type="InterPro" id="IPR029045">
    <property type="entry name" value="ClpP/crotonase-like_dom_sf"/>
</dbReference>
<evidence type="ECO:0000256" key="4">
    <source>
        <dbReference type="ARBA" id="ARBA00022832"/>
    </source>
</evidence>
<dbReference type="InterPro" id="IPR008927">
    <property type="entry name" value="6-PGluconate_DH-like_C_sf"/>
</dbReference>
<evidence type="ECO:0000256" key="6">
    <source>
        <dbReference type="ARBA" id="ARBA00023002"/>
    </source>
</evidence>
<keyword evidence="5" id="KW-0442">Lipid degradation</keyword>
<keyword evidence="11" id="KW-0456">Lyase</keyword>
<evidence type="ECO:0000256" key="5">
    <source>
        <dbReference type="ARBA" id="ARBA00022963"/>
    </source>
</evidence>
<dbReference type="InterPro" id="IPR018376">
    <property type="entry name" value="Enoyl-CoA_hyd/isom_CS"/>
</dbReference>
<comment type="catalytic activity">
    <reaction evidence="13">
        <text>a (3S)-3-hydroxyacyl-CoA + NAD(+) = a 3-oxoacyl-CoA + NADH + H(+)</text>
        <dbReference type="Rhea" id="RHEA:22432"/>
        <dbReference type="ChEBI" id="CHEBI:15378"/>
        <dbReference type="ChEBI" id="CHEBI:57318"/>
        <dbReference type="ChEBI" id="CHEBI:57540"/>
        <dbReference type="ChEBI" id="CHEBI:57945"/>
        <dbReference type="ChEBI" id="CHEBI:90726"/>
        <dbReference type="EC" id="1.1.1.35"/>
    </reaction>
</comment>
<dbReference type="Proteomes" id="UP000198844">
    <property type="component" value="Unassembled WGS sequence"/>
</dbReference>
<organism evidence="17 18">
    <name type="scientific">Paraburkholderia aspalathi</name>
    <dbReference type="NCBI Taxonomy" id="1324617"/>
    <lineage>
        <taxon>Bacteria</taxon>
        <taxon>Pseudomonadati</taxon>
        <taxon>Pseudomonadota</taxon>
        <taxon>Betaproteobacteria</taxon>
        <taxon>Burkholderiales</taxon>
        <taxon>Burkholderiaceae</taxon>
        <taxon>Paraburkholderia</taxon>
    </lineage>
</organism>
<keyword evidence="4" id="KW-0276">Fatty acid metabolism</keyword>
<keyword evidence="12" id="KW-0511">Multifunctional enzyme</keyword>
<dbReference type="PROSITE" id="PS00166">
    <property type="entry name" value="ENOYL_COA_HYDRATASE"/>
    <property type="match status" value="1"/>
</dbReference>
<dbReference type="RefSeq" id="WP_093638057.1">
    <property type="nucleotide sequence ID" value="NZ_FPBH01000015.1"/>
</dbReference>
<dbReference type="SUPFAM" id="SSF51735">
    <property type="entry name" value="NAD(P)-binding Rossmann-fold domains"/>
    <property type="match status" value="1"/>
</dbReference>
<protein>
    <submittedName>
        <fullName evidence="17">3-hydroxyacyl-CoA dehydrogenase</fullName>
    </submittedName>
</protein>
<evidence type="ECO:0000256" key="12">
    <source>
        <dbReference type="ARBA" id="ARBA00023268"/>
    </source>
</evidence>
<dbReference type="OrthoDB" id="5287258at2"/>
<sequence>MSVEFETQSGVALITLNHAPVNSLGLAVRKAIVYAVRRAEADSTVKAVVITGANGCFSAGADIEEFADEGGLAFRSPTLPEVIDVVERCKKPVVAAISGFCLGGGMELALGCHFRVAERVARFALPEVKLGLLPGAGGTQRLARAIGMREALGIICTGEPLNAERAALLGLVILAEGDALGIAAAVALEAASRDERPSLRNREVSEEDRTDAEKIAKEQLSTLRHARLAHTACIKAVTAAVTLPFDEGAKVEFECFQELLESADSKALRYAFFSERTAGKIQSVPANAGIRPIDSVAVIGAGTMGAGIAMCCLNAGYPVVLVDRSRDVLDKAMATIRKTYDAGLKRGRLTEAVHKKRLEAIETTTNMAAIARVDLIIEAVFEQMDVKEAVFRTIDEHAKDGAILASNTSTLDVNRIAGFTRRAGDVIGLHFFSPAHVMKLLEVVRPSQTLPDVLATTMKFARKIGKVAVVSGVCDGFIGNRMVEEYCRQAFFLLDEGATPNQVDRALEQWGMAMGPFAMSDLAGNDITYAIRKRRAVEQPDRPYSNIPDVVCEMGRLGQKSGAGWYLYPAGSRKRVVDHEIESVISRLRGKTGVPRRDISDGEIVSRCLLALVNEGAKILEEGVAQRASDIDVVYLNGYGFPSVQGGPMFYANKLGIPEVVSQMERFQRGYQGKFWTPASLIAQLLKDKKDFNHA</sequence>
<keyword evidence="10" id="KW-0413">Isomerase</keyword>
<keyword evidence="8" id="KW-0443">Lipid metabolism</keyword>
<dbReference type="Gene3D" id="1.10.1040.50">
    <property type="match status" value="1"/>
</dbReference>
<comment type="subcellular location">
    <subcellularLocation>
        <location evidence="1">Peroxisome</location>
    </subcellularLocation>
</comment>
<dbReference type="GO" id="GO:0004300">
    <property type="term" value="F:enoyl-CoA hydratase activity"/>
    <property type="evidence" value="ECO:0007669"/>
    <property type="project" value="UniProtKB-ARBA"/>
</dbReference>
<dbReference type="Pfam" id="PF00725">
    <property type="entry name" value="3HCDH"/>
    <property type="match status" value="2"/>
</dbReference>
<dbReference type="FunFam" id="1.10.1040.50:FF:000006">
    <property type="entry name" value="Peroxisomal bifunctional enzyme"/>
    <property type="match status" value="1"/>
</dbReference>
<dbReference type="SUPFAM" id="SSF48179">
    <property type="entry name" value="6-phosphogluconate dehydrogenase C-terminal domain-like"/>
    <property type="match status" value="2"/>
</dbReference>
<dbReference type="Gene3D" id="3.40.50.720">
    <property type="entry name" value="NAD(P)-binding Rossmann-like Domain"/>
    <property type="match status" value="1"/>
</dbReference>
<evidence type="ECO:0000256" key="3">
    <source>
        <dbReference type="ARBA" id="ARBA00008750"/>
    </source>
</evidence>
<evidence type="ECO:0000259" key="16">
    <source>
        <dbReference type="Pfam" id="PF02737"/>
    </source>
</evidence>
<evidence type="ECO:0000256" key="10">
    <source>
        <dbReference type="ARBA" id="ARBA00023235"/>
    </source>
</evidence>
<feature type="domain" description="3-hydroxyacyl-CoA dehydrogenase C-terminal" evidence="15">
    <location>
        <begin position="476"/>
        <end position="568"/>
    </location>
</feature>
<dbReference type="InterPro" id="IPR006176">
    <property type="entry name" value="3-OHacyl-CoA_DH_NAD-bd"/>
</dbReference>
<reference evidence="17 18" key="1">
    <citation type="submission" date="2016-10" db="EMBL/GenBank/DDBJ databases">
        <authorList>
            <person name="de Groot N.N."/>
        </authorList>
    </citation>
    <scope>NUCLEOTIDE SEQUENCE [LARGE SCALE GENOMIC DNA]</scope>
    <source>
        <strain evidence="17 18">LMG 27731</strain>
    </source>
</reference>
<evidence type="ECO:0000313" key="17">
    <source>
        <dbReference type="EMBL" id="SFU20740.1"/>
    </source>
</evidence>
<dbReference type="Gene3D" id="3.90.226.10">
    <property type="entry name" value="2-enoyl-CoA Hydratase, Chain A, domain 1"/>
    <property type="match status" value="1"/>
</dbReference>
<evidence type="ECO:0000256" key="9">
    <source>
        <dbReference type="ARBA" id="ARBA00023140"/>
    </source>
</evidence>
<dbReference type="GO" id="GO:0070403">
    <property type="term" value="F:NAD+ binding"/>
    <property type="evidence" value="ECO:0007669"/>
    <property type="project" value="InterPro"/>
</dbReference>
<evidence type="ECO:0000256" key="13">
    <source>
        <dbReference type="ARBA" id="ARBA00049556"/>
    </source>
</evidence>
<name>A0A1I7E9X1_9BURK</name>
<dbReference type="GO" id="GO:0003857">
    <property type="term" value="F:(3S)-3-hydroxyacyl-CoA dehydrogenase (NAD+) activity"/>
    <property type="evidence" value="ECO:0007669"/>
    <property type="project" value="UniProtKB-EC"/>
</dbReference>
<dbReference type="FunFam" id="3.40.50.720:FF:000009">
    <property type="entry name" value="Fatty oxidation complex, alpha subunit"/>
    <property type="match status" value="1"/>
</dbReference>
<evidence type="ECO:0000256" key="11">
    <source>
        <dbReference type="ARBA" id="ARBA00023239"/>
    </source>
</evidence>
<dbReference type="EMBL" id="FPBH01000015">
    <property type="protein sequence ID" value="SFU20740.1"/>
    <property type="molecule type" value="Genomic_DNA"/>
</dbReference>
<keyword evidence="7" id="KW-0520">NAD</keyword>
<comment type="similarity">
    <text evidence="14">Belongs to the enoyl-CoA hydratase/isomerase family.</text>
</comment>
<feature type="domain" description="3-hydroxyacyl-CoA dehydrogenase C-terminal" evidence="15">
    <location>
        <begin position="604"/>
        <end position="689"/>
    </location>
</feature>
<dbReference type="GO" id="GO:0006635">
    <property type="term" value="P:fatty acid beta-oxidation"/>
    <property type="evidence" value="ECO:0007669"/>
    <property type="project" value="UniProtKB-UniPathway"/>
</dbReference>
<evidence type="ECO:0000313" key="18">
    <source>
        <dbReference type="Proteomes" id="UP000198844"/>
    </source>
</evidence>
<dbReference type="InterPro" id="IPR006108">
    <property type="entry name" value="3HC_DH_C"/>
</dbReference>
<feature type="domain" description="3-hydroxyacyl-CoA dehydrogenase NAD binding" evidence="16">
    <location>
        <begin position="295"/>
        <end position="471"/>
    </location>
</feature>
<evidence type="ECO:0000256" key="2">
    <source>
        <dbReference type="ARBA" id="ARBA00005005"/>
    </source>
</evidence>
<dbReference type="AlphaFoldDB" id="A0A1I7E9X1"/>
<dbReference type="PANTHER" id="PTHR23309:SF51">
    <property type="entry name" value="3-HYDROXYACYL-COA DEHYDROGENASE-RELATED"/>
    <property type="match status" value="1"/>
</dbReference>
<dbReference type="UniPathway" id="UPA00659"/>
<dbReference type="GO" id="GO:0016853">
    <property type="term" value="F:isomerase activity"/>
    <property type="evidence" value="ECO:0007669"/>
    <property type="project" value="UniProtKB-KW"/>
</dbReference>
<accession>A0A1I7E9X1</accession>
<dbReference type="PANTHER" id="PTHR23309">
    <property type="entry name" value="3-HYDROXYACYL-COA DEHYROGENASE"/>
    <property type="match status" value="1"/>
</dbReference>